<feature type="chain" id="PRO_5036116601" evidence="2">
    <location>
        <begin position="21"/>
        <end position="107"/>
    </location>
</feature>
<feature type="compositionally biased region" description="Polar residues" evidence="1">
    <location>
        <begin position="73"/>
        <end position="98"/>
    </location>
</feature>
<keyword evidence="5" id="KW-1185">Reference proteome</keyword>
<accession>A0A485LNV4</accession>
<evidence type="ECO:0000313" key="3">
    <source>
        <dbReference type="EMBL" id="KAF0684174.1"/>
    </source>
</evidence>
<reference evidence="4 5" key="1">
    <citation type="submission" date="2019-03" db="EMBL/GenBank/DDBJ databases">
        <authorList>
            <person name="Gaulin E."/>
            <person name="Dumas B."/>
        </authorList>
    </citation>
    <scope>NUCLEOTIDE SEQUENCE [LARGE SCALE GENOMIC DNA]</scope>
    <source>
        <strain evidence="4">CBS 568.67</strain>
    </source>
</reference>
<feature type="signal peptide" evidence="2">
    <location>
        <begin position="1"/>
        <end position="20"/>
    </location>
</feature>
<sequence>MVRPATTFLLVAALVVRVFGTVASTTTASAPLNGSLGDSVETLQGIPAIANATNNATLLLDNIIILPNATNSSGNAPNSTIVPSSGNIAMPSATTGSSLDPIPQLEV</sequence>
<feature type="region of interest" description="Disordered" evidence="1">
    <location>
        <begin position="73"/>
        <end position="107"/>
    </location>
</feature>
<dbReference type="EMBL" id="VJMH01007313">
    <property type="protein sequence ID" value="KAF0684174.1"/>
    <property type="molecule type" value="Genomic_DNA"/>
</dbReference>
<dbReference type="AlphaFoldDB" id="A0A485LNV4"/>
<organism evidence="4 5">
    <name type="scientific">Aphanomyces stellatus</name>
    <dbReference type="NCBI Taxonomy" id="120398"/>
    <lineage>
        <taxon>Eukaryota</taxon>
        <taxon>Sar</taxon>
        <taxon>Stramenopiles</taxon>
        <taxon>Oomycota</taxon>
        <taxon>Saprolegniomycetes</taxon>
        <taxon>Saprolegniales</taxon>
        <taxon>Verrucalvaceae</taxon>
        <taxon>Aphanomyces</taxon>
    </lineage>
</organism>
<evidence type="ECO:0000313" key="4">
    <source>
        <dbReference type="EMBL" id="VFU00468.1"/>
    </source>
</evidence>
<keyword evidence="2" id="KW-0732">Signal</keyword>
<dbReference type="Proteomes" id="UP000332933">
    <property type="component" value="Unassembled WGS sequence"/>
</dbReference>
<proteinExistence type="predicted"/>
<gene>
    <name evidence="4" type="primary">Aste57867_23824</name>
    <name evidence="3" type="ORF">As57867_023751</name>
    <name evidence="4" type="ORF">ASTE57867_23824</name>
</gene>
<reference evidence="3" key="2">
    <citation type="submission" date="2019-06" db="EMBL/GenBank/DDBJ databases">
        <title>Genomics analysis of Aphanomyces spp. identifies a new class of oomycete effector associated with host adaptation.</title>
        <authorList>
            <person name="Gaulin E."/>
        </authorList>
    </citation>
    <scope>NUCLEOTIDE SEQUENCE</scope>
    <source>
        <strain evidence="3">CBS 578.67</strain>
    </source>
</reference>
<dbReference type="EMBL" id="CAADRA010007339">
    <property type="protein sequence ID" value="VFU00468.1"/>
    <property type="molecule type" value="Genomic_DNA"/>
</dbReference>
<protein>
    <submittedName>
        <fullName evidence="4">Aste57867_23824 protein</fullName>
    </submittedName>
</protein>
<evidence type="ECO:0000256" key="1">
    <source>
        <dbReference type="SAM" id="MobiDB-lite"/>
    </source>
</evidence>
<evidence type="ECO:0000256" key="2">
    <source>
        <dbReference type="SAM" id="SignalP"/>
    </source>
</evidence>
<evidence type="ECO:0000313" key="5">
    <source>
        <dbReference type="Proteomes" id="UP000332933"/>
    </source>
</evidence>
<name>A0A485LNV4_9STRA</name>